<name>A0AAD1VSK7_PELCU</name>
<dbReference type="Proteomes" id="UP001295444">
    <property type="component" value="Chromosome 02"/>
</dbReference>
<dbReference type="EMBL" id="OW240913">
    <property type="protein sequence ID" value="CAH2250624.1"/>
    <property type="molecule type" value="Genomic_DNA"/>
</dbReference>
<evidence type="ECO:0000313" key="1">
    <source>
        <dbReference type="EMBL" id="CAH2250624.1"/>
    </source>
</evidence>
<keyword evidence="2" id="KW-1185">Reference proteome</keyword>
<dbReference type="SUPFAM" id="SSF56219">
    <property type="entry name" value="DNase I-like"/>
    <property type="match status" value="1"/>
</dbReference>
<evidence type="ECO:0008006" key="3">
    <source>
        <dbReference type="Google" id="ProtNLM"/>
    </source>
</evidence>
<reference evidence="1" key="1">
    <citation type="submission" date="2022-03" db="EMBL/GenBank/DDBJ databases">
        <authorList>
            <person name="Alioto T."/>
            <person name="Alioto T."/>
            <person name="Gomez Garrido J."/>
        </authorList>
    </citation>
    <scope>NUCLEOTIDE SEQUENCE</scope>
</reference>
<protein>
    <recommendedName>
        <fullName evidence="3">Endonuclease/exonuclease/phosphatase domain-containing protein</fullName>
    </recommendedName>
</protein>
<organism evidence="1 2">
    <name type="scientific">Pelobates cultripes</name>
    <name type="common">Western spadefoot toad</name>
    <dbReference type="NCBI Taxonomy" id="61616"/>
    <lineage>
        <taxon>Eukaryota</taxon>
        <taxon>Metazoa</taxon>
        <taxon>Chordata</taxon>
        <taxon>Craniata</taxon>
        <taxon>Vertebrata</taxon>
        <taxon>Euteleostomi</taxon>
        <taxon>Amphibia</taxon>
        <taxon>Batrachia</taxon>
        <taxon>Anura</taxon>
        <taxon>Pelobatoidea</taxon>
        <taxon>Pelobatidae</taxon>
        <taxon>Pelobates</taxon>
    </lineage>
</organism>
<gene>
    <name evidence="1" type="ORF">PECUL_23A020252</name>
</gene>
<accession>A0AAD1VSK7</accession>
<dbReference type="Gene3D" id="3.60.10.10">
    <property type="entry name" value="Endonuclease/exonuclease/phosphatase"/>
    <property type="match status" value="1"/>
</dbReference>
<dbReference type="InterPro" id="IPR036691">
    <property type="entry name" value="Endo/exonu/phosph_ase_sf"/>
</dbReference>
<evidence type="ECO:0000313" key="2">
    <source>
        <dbReference type="Proteomes" id="UP001295444"/>
    </source>
</evidence>
<dbReference type="AlphaFoldDB" id="A0AAD1VSK7"/>
<proteinExistence type="predicted"/>
<sequence>MGDSPELFLSARLCDTRQDTLPFPAFHLLFSFPFSPQEETHFRKSDPCRFGIKQFPYQFHATSDTKSKGVSTLISGQVSFYLIKKVADAKRRFLIIIALINDVKYTIGNIYAPNDHQRDFLIKILAKIDKIQQGFLILGGDFNCIQDPILDSTSDKTPIRLKTLLKLAKQLTMLFHSYNL</sequence>